<dbReference type="AlphaFoldDB" id="A0A2T2XAB9"/>
<dbReference type="PRINTS" id="PR00080">
    <property type="entry name" value="SDRFAMILY"/>
</dbReference>
<accession>A0A2T2XAB9</accession>
<proteinExistence type="inferred from homology"/>
<dbReference type="EMBL" id="PXYT01000002">
    <property type="protein sequence ID" value="PSR31461.1"/>
    <property type="molecule type" value="Genomic_DNA"/>
</dbReference>
<dbReference type="CDD" id="cd05233">
    <property type="entry name" value="SDR_c"/>
    <property type="match status" value="1"/>
</dbReference>
<dbReference type="PANTHER" id="PTHR42760">
    <property type="entry name" value="SHORT-CHAIN DEHYDROGENASES/REDUCTASES FAMILY MEMBER"/>
    <property type="match status" value="1"/>
</dbReference>
<name>A0A2T2XAB9_9FIRM</name>
<dbReference type="SUPFAM" id="SSF51735">
    <property type="entry name" value="NAD(P)-binding Rossmann-fold domains"/>
    <property type="match status" value="1"/>
</dbReference>
<protein>
    <submittedName>
        <fullName evidence="2">NAD(P)-dependent oxidoreductase</fullName>
    </submittedName>
</protein>
<comment type="similarity">
    <text evidence="1">Belongs to the short-chain dehydrogenases/reductases (SDR) family.</text>
</comment>
<dbReference type="InterPro" id="IPR002347">
    <property type="entry name" value="SDR_fam"/>
</dbReference>
<comment type="caution">
    <text evidence="2">The sequence shown here is derived from an EMBL/GenBank/DDBJ whole genome shotgun (WGS) entry which is preliminary data.</text>
</comment>
<reference evidence="2 3" key="1">
    <citation type="journal article" date="2014" name="BMC Genomics">
        <title>Comparison of environmental and isolate Sulfobacillus genomes reveals diverse carbon, sulfur, nitrogen, and hydrogen metabolisms.</title>
        <authorList>
            <person name="Justice N.B."/>
            <person name="Norman A."/>
            <person name="Brown C.T."/>
            <person name="Singh A."/>
            <person name="Thomas B.C."/>
            <person name="Banfield J.F."/>
        </authorList>
    </citation>
    <scope>NUCLEOTIDE SEQUENCE [LARGE SCALE GENOMIC DNA]</scope>
    <source>
        <strain evidence="2">AMDSBA1</strain>
    </source>
</reference>
<dbReference type="Gene3D" id="3.40.50.720">
    <property type="entry name" value="NAD(P)-binding Rossmann-like Domain"/>
    <property type="match status" value="1"/>
</dbReference>
<dbReference type="InterPro" id="IPR036291">
    <property type="entry name" value="NAD(P)-bd_dom_sf"/>
</dbReference>
<dbReference type="GO" id="GO:0016616">
    <property type="term" value="F:oxidoreductase activity, acting on the CH-OH group of donors, NAD or NADP as acceptor"/>
    <property type="evidence" value="ECO:0007669"/>
    <property type="project" value="TreeGrafter"/>
</dbReference>
<dbReference type="PRINTS" id="PR00081">
    <property type="entry name" value="GDHRDH"/>
</dbReference>
<dbReference type="Pfam" id="PF13561">
    <property type="entry name" value="adh_short_C2"/>
    <property type="match status" value="1"/>
</dbReference>
<evidence type="ECO:0000313" key="3">
    <source>
        <dbReference type="Proteomes" id="UP000242699"/>
    </source>
</evidence>
<gene>
    <name evidence="2" type="ORF">C7B43_01830</name>
</gene>
<dbReference type="Proteomes" id="UP000242699">
    <property type="component" value="Unassembled WGS sequence"/>
</dbReference>
<sequence>MRDNEGERHVSNFFDSKGMFSDMRVGVSGVNGGIGQAVLSFFTAQGADVIGFARHPGPGQNLLDMRMDEQEMARRIRDASTEDYDVWMNLAGADVLSPITRTLPYMTRLQKLWEVDVAGAIKCCRAVLPLVRNHGIIVNVAWDEALTGASGDSASLYGTAKAAIIGYSASLAKSLVGVRIYVLSPGWVATRWAHSLNEEQQTRLIRRSAGKRWIDPAEVADAAWQLIQERPPSGFIMQVK</sequence>
<evidence type="ECO:0000313" key="2">
    <source>
        <dbReference type="EMBL" id="PSR31461.1"/>
    </source>
</evidence>
<evidence type="ECO:0000256" key="1">
    <source>
        <dbReference type="ARBA" id="ARBA00006484"/>
    </source>
</evidence>
<organism evidence="2 3">
    <name type="scientific">Sulfobacillus benefaciens</name>
    <dbReference type="NCBI Taxonomy" id="453960"/>
    <lineage>
        <taxon>Bacteria</taxon>
        <taxon>Bacillati</taxon>
        <taxon>Bacillota</taxon>
        <taxon>Clostridia</taxon>
        <taxon>Eubacteriales</taxon>
        <taxon>Clostridiales Family XVII. Incertae Sedis</taxon>
        <taxon>Sulfobacillus</taxon>
    </lineage>
</organism>